<dbReference type="Pfam" id="PF00069">
    <property type="entry name" value="Pkinase"/>
    <property type="match status" value="1"/>
</dbReference>
<sequence>MSKQTWPQRRTRLARLIGIDDDQPVDEDAEAWVLDDYIWNNRALGRTPQHSTEIEKLKFGDRDIEPLGTVAKGQFGLVEVVRCKIDQQLYACKSVDKKLALRAREQCFPQIERDILLRAHTTSAKWVPRLLCAFQTPEKLTLLMDYADGGNLWDVVEAHADTGSRVAETDLRWWMSQAACAIEWCHSQGFVHRDVKPHNFVFDSTLRLRLVDFGSAAALLPATRDGVQLVPKRLCLVPCGTCDYISPEILNAHEEALVALETDAAEDSAVHDPSMGGYGKEVDWWSFGAMFYEMAFGVAPFYAKDIRRTYTKIVDHQRHLAFPTPSVVSTPCVDLLSRLLCDHESRLGRRSAREVRAHAFFRHTDWASLHLQKAPTGLRLPQLTNAPPPIAPTLPAEESLTEDYASRASAEDGGGPFDFSALFQSTMTPLAAASATRSKSLNTTAYNSKSPKVRDSAAIAAFIGFSWGPAVDAFSHSAAPVAARVTPAFVDNDATPRPIRRLGAPRSEPLHHPTAFVTPLRPGLTPATIPRSAMRRGLSDREALRQLVDCVTVSARKRVLESGRTPRLPMLRGVAFRNSDDGSSATTASGSETDDGHTMPPSPSPSPRPSSRLSGRMNMLSMSNSGDRSNSRSLSTPTLASGARSPFMPSGEISLPDPSVEATPRKPLSPPARRSTPPMRQPVLPAVVRPASQHTLPPPKKQSSRLSGRDGALDAEEEALTRKIEDMTARHEMLQSHISDLEHRIAQAAIPQHM</sequence>
<evidence type="ECO:0000256" key="6">
    <source>
        <dbReference type="ARBA" id="ARBA00022777"/>
    </source>
</evidence>
<comment type="catalytic activity">
    <reaction evidence="9">
        <text>L-threonyl-[protein] + ATP = O-phospho-L-threonyl-[protein] + ADP + H(+)</text>
        <dbReference type="Rhea" id="RHEA:46608"/>
        <dbReference type="Rhea" id="RHEA-COMP:11060"/>
        <dbReference type="Rhea" id="RHEA-COMP:11605"/>
        <dbReference type="ChEBI" id="CHEBI:15378"/>
        <dbReference type="ChEBI" id="CHEBI:30013"/>
        <dbReference type="ChEBI" id="CHEBI:30616"/>
        <dbReference type="ChEBI" id="CHEBI:61977"/>
        <dbReference type="ChEBI" id="CHEBI:456216"/>
        <dbReference type="EC" id="2.7.11.1"/>
    </reaction>
</comment>
<dbReference type="GO" id="GO:0005737">
    <property type="term" value="C:cytoplasm"/>
    <property type="evidence" value="ECO:0007669"/>
    <property type="project" value="TreeGrafter"/>
</dbReference>
<dbReference type="EC" id="2.7.11.1" evidence="1"/>
<evidence type="ECO:0000256" key="7">
    <source>
        <dbReference type="ARBA" id="ARBA00022840"/>
    </source>
</evidence>
<feature type="domain" description="Protein kinase" evidence="12">
    <location>
        <begin position="64"/>
        <end position="361"/>
    </location>
</feature>
<dbReference type="PANTHER" id="PTHR22988">
    <property type="entry name" value="MYOTONIC DYSTROPHY S/T KINASE-RELATED"/>
    <property type="match status" value="1"/>
</dbReference>
<proteinExistence type="inferred from homology"/>
<organism evidence="13 14">
    <name type="scientific">Exidia glandulosa HHB12029</name>
    <dbReference type="NCBI Taxonomy" id="1314781"/>
    <lineage>
        <taxon>Eukaryota</taxon>
        <taxon>Fungi</taxon>
        <taxon>Dikarya</taxon>
        <taxon>Basidiomycota</taxon>
        <taxon>Agaricomycotina</taxon>
        <taxon>Agaricomycetes</taxon>
        <taxon>Auriculariales</taxon>
        <taxon>Exidiaceae</taxon>
        <taxon>Exidia</taxon>
    </lineage>
</organism>
<keyword evidence="7" id="KW-0067">ATP-binding</keyword>
<dbReference type="Proteomes" id="UP000077266">
    <property type="component" value="Unassembled WGS sequence"/>
</dbReference>
<evidence type="ECO:0000256" key="3">
    <source>
        <dbReference type="ARBA" id="ARBA00022553"/>
    </source>
</evidence>
<keyword evidence="14" id="KW-1185">Reference proteome</keyword>
<keyword evidence="3" id="KW-0597">Phosphoprotein</keyword>
<dbReference type="InterPro" id="IPR000719">
    <property type="entry name" value="Prot_kinase_dom"/>
</dbReference>
<dbReference type="GO" id="GO:0031032">
    <property type="term" value="P:actomyosin structure organization"/>
    <property type="evidence" value="ECO:0007669"/>
    <property type="project" value="TreeGrafter"/>
</dbReference>
<accession>A0A165GI27</accession>
<dbReference type="OrthoDB" id="3359639at2759"/>
<name>A0A165GI27_EXIGL</name>
<dbReference type="Gene3D" id="1.10.510.10">
    <property type="entry name" value="Transferase(Phosphotransferase) domain 1"/>
    <property type="match status" value="1"/>
</dbReference>
<dbReference type="PANTHER" id="PTHR22988:SF75">
    <property type="entry name" value="MYOSIN-16-LIKE"/>
    <property type="match status" value="1"/>
</dbReference>
<keyword evidence="5" id="KW-0547">Nucleotide-binding</keyword>
<protein>
    <recommendedName>
        <fullName evidence="1">non-specific serine/threonine protein kinase</fullName>
        <ecNumber evidence="1">2.7.11.1</ecNumber>
    </recommendedName>
</protein>
<keyword evidence="6 13" id="KW-0418">Kinase</keyword>
<evidence type="ECO:0000313" key="14">
    <source>
        <dbReference type="Proteomes" id="UP000077266"/>
    </source>
</evidence>
<keyword evidence="4" id="KW-0808">Transferase</keyword>
<reference evidence="13 14" key="1">
    <citation type="journal article" date="2016" name="Mol. Biol. Evol.">
        <title>Comparative Genomics of Early-Diverging Mushroom-Forming Fungi Provides Insights into the Origins of Lignocellulose Decay Capabilities.</title>
        <authorList>
            <person name="Nagy L.G."/>
            <person name="Riley R."/>
            <person name="Tritt A."/>
            <person name="Adam C."/>
            <person name="Daum C."/>
            <person name="Floudas D."/>
            <person name="Sun H."/>
            <person name="Yadav J.S."/>
            <person name="Pangilinan J."/>
            <person name="Larsson K.H."/>
            <person name="Matsuura K."/>
            <person name="Barry K."/>
            <person name="Labutti K."/>
            <person name="Kuo R."/>
            <person name="Ohm R.A."/>
            <person name="Bhattacharya S.S."/>
            <person name="Shirouzu T."/>
            <person name="Yoshinaga Y."/>
            <person name="Martin F.M."/>
            <person name="Grigoriev I.V."/>
            <person name="Hibbett D.S."/>
        </authorList>
    </citation>
    <scope>NUCLEOTIDE SEQUENCE [LARGE SCALE GENOMIC DNA]</scope>
    <source>
        <strain evidence="13 14">HHB12029</strain>
    </source>
</reference>
<dbReference type="PROSITE" id="PS00108">
    <property type="entry name" value="PROTEIN_KINASE_ST"/>
    <property type="match status" value="1"/>
</dbReference>
<evidence type="ECO:0000256" key="10">
    <source>
        <dbReference type="ARBA" id="ARBA00048679"/>
    </source>
</evidence>
<comment type="catalytic activity">
    <reaction evidence="10">
        <text>L-seryl-[protein] + ATP = O-phospho-L-seryl-[protein] + ADP + H(+)</text>
        <dbReference type="Rhea" id="RHEA:17989"/>
        <dbReference type="Rhea" id="RHEA-COMP:9863"/>
        <dbReference type="Rhea" id="RHEA-COMP:11604"/>
        <dbReference type="ChEBI" id="CHEBI:15378"/>
        <dbReference type="ChEBI" id="CHEBI:29999"/>
        <dbReference type="ChEBI" id="CHEBI:30616"/>
        <dbReference type="ChEBI" id="CHEBI:83421"/>
        <dbReference type="ChEBI" id="CHEBI:456216"/>
        <dbReference type="EC" id="2.7.11.1"/>
    </reaction>
</comment>
<evidence type="ECO:0000259" key="12">
    <source>
        <dbReference type="PROSITE" id="PS50011"/>
    </source>
</evidence>
<feature type="region of interest" description="Disordered" evidence="11">
    <location>
        <begin position="571"/>
        <end position="715"/>
    </location>
</feature>
<evidence type="ECO:0000256" key="9">
    <source>
        <dbReference type="ARBA" id="ARBA00047899"/>
    </source>
</evidence>
<dbReference type="FunFam" id="1.10.510.10:FF:000024">
    <property type="entry name" value="Probable serine/threonine-protein kinase cot-1"/>
    <property type="match status" value="1"/>
</dbReference>
<evidence type="ECO:0000256" key="2">
    <source>
        <dbReference type="ARBA" id="ARBA00022527"/>
    </source>
</evidence>
<dbReference type="InterPro" id="IPR011009">
    <property type="entry name" value="Kinase-like_dom_sf"/>
</dbReference>
<dbReference type="PROSITE" id="PS50011">
    <property type="entry name" value="PROTEIN_KINASE_DOM"/>
    <property type="match status" value="1"/>
</dbReference>
<dbReference type="STRING" id="1314781.A0A165GI27"/>
<keyword evidence="2" id="KW-0723">Serine/threonine-protein kinase</keyword>
<evidence type="ECO:0000256" key="11">
    <source>
        <dbReference type="SAM" id="MobiDB-lite"/>
    </source>
</evidence>
<dbReference type="Gene3D" id="3.30.200.20">
    <property type="entry name" value="Phosphorylase Kinase, domain 1"/>
    <property type="match status" value="1"/>
</dbReference>
<comment type="similarity">
    <text evidence="8">Belongs to the protein kinase superfamily. STE Ser/Thr protein kinase family. COT1 subfamily.</text>
</comment>
<dbReference type="InterPro" id="IPR008271">
    <property type="entry name" value="Ser/Thr_kinase_AS"/>
</dbReference>
<dbReference type="SMART" id="SM00220">
    <property type="entry name" value="S_TKc"/>
    <property type="match status" value="1"/>
</dbReference>
<dbReference type="GO" id="GO:0004674">
    <property type="term" value="F:protein serine/threonine kinase activity"/>
    <property type="evidence" value="ECO:0007669"/>
    <property type="project" value="UniProtKB-KW"/>
</dbReference>
<dbReference type="GO" id="GO:0005856">
    <property type="term" value="C:cytoskeleton"/>
    <property type="evidence" value="ECO:0007669"/>
    <property type="project" value="TreeGrafter"/>
</dbReference>
<evidence type="ECO:0000256" key="8">
    <source>
        <dbReference type="ARBA" id="ARBA00038271"/>
    </source>
</evidence>
<feature type="compositionally biased region" description="Low complexity" evidence="11">
    <location>
        <begin position="581"/>
        <end position="591"/>
    </location>
</feature>
<dbReference type="EMBL" id="KV426046">
    <property type="protein sequence ID" value="KZV90550.1"/>
    <property type="molecule type" value="Genomic_DNA"/>
</dbReference>
<feature type="compositionally biased region" description="Polar residues" evidence="11">
    <location>
        <begin position="620"/>
        <end position="639"/>
    </location>
</feature>
<gene>
    <name evidence="13" type="ORF">EXIGLDRAFT_676945</name>
</gene>
<evidence type="ECO:0000256" key="1">
    <source>
        <dbReference type="ARBA" id="ARBA00012513"/>
    </source>
</evidence>
<dbReference type="AlphaFoldDB" id="A0A165GI27"/>
<evidence type="ECO:0000256" key="5">
    <source>
        <dbReference type="ARBA" id="ARBA00022741"/>
    </source>
</evidence>
<dbReference type="GO" id="GO:0005524">
    <property type="term" value="F:ATP binding"/>
    <property type="evidence" value="ECO:0007669"/>
    <property type="project" value="UniProtKB-KW"/>
</dbReference>
<dbReference type="InParanoid" id="A0A165GI27"/>
<evidence type="ECO:0000313" key="13">
    <source>
        <dbReference type="EMBL" id="KZV90550.1"/>
    </source>
</evidence>
<dbReference type="SUPFAM" id="SSF56112">
    <property type="entry name" value="Protein kinase-like (PK-like)"/>
    <property type="match status" value="1"/>
</dbReference>
<dbReference type="InterPro" id="IPR050839">
    <property type="entry name" value="Rho-assoc_Ser/Thr_Kinase"/>
</dbReference>
<evidence type="ECO:0000256" key="4">
    <source>
        <dbReference type="ARBA" id="ARBA00022679"/>
    </source>
</evidence>